<comment type="caution">
    <text evidence="2">The sequence shown here is derived from an EMBL/GenBank/DDBJ whole genome shotgun (WGS) entry which is preliminary data.</text>
</comment>
<evidence type="ECO:0000313" key="3">
    <source>
        <dbReference type="Proteomes" id="UP000624183"/>
    </source>
</evidence>
<evidence type="ECO:0000256" key="1">
    <source>
        <dbReference type="SAM" id="MobiDB-lite"/>
    </source>
</evidence>
<reference evidence="3" key="1">
    <citation type="journal article" date="2019" name="Int. J. Syst. Evol. Microbiol.">
        <title>The Global Catalogue of Microorganisms (GCM) 10K type strain sequencing project: providing services to taxonomists for standard genome sequencing and annotation.</title>
        <authorList>
            <consortium name="The Broad Institute Genomics Platform"/>
            <consortium name="The Broad Institute Genome Sequencing Center for Infectious Disease"/>
            <person name="Wu L."/>
            <person name="Ma J."/>
        </authorList>
    </citation>
    <scope>NUCLEOTIDE SEQUENCE [LARGE SCALE GENOMIC DNA]</scope>
    <source>
        <strain evidence="3">JCM 4602</strain>
    </source>
</reference>
<organism evidence="2 3">
    <name type="scientific">Streptomyces rubiginosohelvolus</name>
    <dbReference type="NCBI Taxonomy" id="67362"/>
    <lineage>
        <taxon>Bacteria</taxon>
        <taxon>Bacillati</taxon>
        <taxon>Actinomycetota</taxon>
        <taxon>Actinomycetes</taxon>
        <taxon>Kitasatosporales</taxon>
        <taxon>Streptomycetaceae</taxon>
        <taxon>Streptomyces</taxon>
    </lineage>
</organism>
<proteinExistence type="predicted"/>
<name>A0ABQ3BN22_9ACTN</name>
<evidence type="ECO:0008006" key="4">
    <source>
        <dbReference type="Google" id="ProtNLM"/>
    </source>
</evidence>
<evidence type="ECO:0000313" key="2">
    <source>
        <dbReference type="EMBL" id="GGZ51791.1"/>
    </source>
</evidence>
<protein>
    <recommendedName>
        <fullName evidence="4">Minor tail protein</fullName>
    </recommendedName>
</protein>
<sequence>MARLWTCGFELQSTSAEFGVNSGVIVTGSPGISTAVHRARGAASLRINPSSATAFVEHQITTGVVMRTTHRLYLRVDSLPAAATNIYGIGAANYFPALLRLQPDGTLVLRDGFTETTLTGTSAALQLGRWYRVELDYNDVAGTLTSGVAAFKGYLDGVQFADTMCSNIGGFSRIRIGAQLAATTDLYIDDVAINDTSGSVQNGLPGAGNVVHLRPTAAGDANDWATAVGGTAGAANNWGRVAEVPPDDATSYNQTSATGTTAVDDFNVTDSGAAGIGSYDSVTLVQVGGRIASNAATAASIVYRLKGQSGGIVQESTSVTVANTSWSVHAGASPRPYRLTAYTNPQDGATWTPAALNGIQIGYRGDVSQTTVRRVSTLWALVEVVPAGSASLTVASETDAGQALTWRRARPLGSATEADTAQAAGRRKARAVQLANATETAQPLAGRKRQALGNAAESAAARTVGALRARPLPMAEETATAVPLVPVTGLGAAEETDVARSMGRAKTTTQGVAGAVEEARPLGRARARGLTVAVETTSVRPLMGGRSRALPLAEETLVVRLLGRSRAQQLPTAIEICEALAVAGGALVAVDRSVEVDTARPLPGRKRRALIAAAEVTRALIGPRVRLVQATDRAEALALVGRRQQPADRLDASTAGPALTPSTSGPVLAATTTGGG</sequence>
<dbReference type="EMBL" id="BMUW01000004">
    <property type="protein sequence ID" value="GGZ51791.1"/>
    <property type="molecule type" value="Genomic_DNA"/>
</dbReference>
<keyword evidence="3" id="KW-1185">Reference proteome</keyword>
<gene>
    <name evidence="2" type="ORF">GCM10010328_28100</name>
</gene>
<dbReference type="Proteomes" id="UP000624183">
    <property type="component" value="Unassembled WGS sequence"/>
</dbReference>
<feature type="region of interest" description="Disordered" evidence="1">
    <location>
        <begin position="646"/>
        <end position="676"/>
    </location>
</feature>
<accession>A0ABQ3BN22</accession>